<dbReference type="Gene3D" id="3.30.70.1700">
    <property type="entry name" value="Phage minor tail protein U"/>
    <property type="match status" value="1"/>
</dbReference>
<accession>A0A5C8PAP4</accession>
<dbReference type="Proteomes" id="UP000321638">
    <property type="component" value="Unassembled WGS sequence"/>
</dbReference>
<reference evidence="1 2" key="1">
    <citation type="submission" date="2019-06" db="EMBL/GenBank/DDBJ databases">
        <title>New taxonomy in bacterial strain CC-CFT640, isolated from vineyard.</title>
        <authorList>
            <person name="Lin S.-Y."/>
            <person name="Tsai C.-F."/>
            <person name="Young C.-C."/>
        </authorList>
    </citation>
    <scope>NUCLEOTIDE SEQUENCE [LARGE SCALE GENOMIC DNA]</scope>
    <source>
        <strain evidence="1 2">CC-CFT640</strain>
    </source>
</reference>
<evidence type="ECO:0000313" key="2">
    <source>
        <dbReference type="Proteomes" id="UP000321638"/>
    </source>
</evidence>
<dbReference type="RefSeq" id="WP_147851829.1">
    <property type="nucleotide sequence ID" value="NZ_VDUZ01000065.1"/>
</dbReference>
<gene>
    <name evidence="1" type="ORF">FHP25_35885</name>
</gene>
<sequence length="151" mass="16599">MAVKHHRQALREAAAAILADLPSTRERVYQSRVWPVDASRLPCLLIFTRREQRGEVSRPPRKFDRSLELIVEGIVAASEATLDDRLDTIAAEVEAALAASPNLAGTAKECIYENTVCELRAREGEKPVGAVQLVYAVEYRTTEADPTVGIA</sequence>
<organism evidence="1 2">
    <name type="scientific">Vineibacter terrae</name>
    <dbReference type="NCBI Taxonomy" id="2586908"/>
    <lineage>
        <taxon>Bacteria</taxon>
        <taxon>Pseudomonadati</taxon>
        <taxon>Pseudomonadota</taxon>
        <taxon>Alphaproteobacteria</taxon>
        <taxon>Hyphomicrobiales</taxon>
        <taxon>Vineibacter</taxon>
    </lineage>
</organism>
<dbReference type="AlphaFoldDB" id="A0A5C8PAP4"/>
<proteinExistence type="predicted"/>
<comment type="caution">
    <text evidence="1">The sequence shown here is derived from an EMBL/GenBank/DDBJ whole genome shotgun (WGS) entry which is preliminary data.</text>
</comment>
<name>A0A5C8PAP4_9HYPH</name>
<protein>
    <recommendedName>
        <fullName evidence="3">DUF3168 domain-containing protein</fullName>
    </recommendedName>
</protein>
<evidence type="ECO:0000313" key="1">
    <source>
        <dbReference type="EMBL" id="TXL70105.1"/>
    </source>
</evidence>
<dbReference type="EMBL" id="VDUZ01000065">
    <property type="protein sequence ID" value="TXL70105.1"/>
    <property type="molecule type" value="Genomic_DNA"/>
</dbReference>
<evidence type="ECO:0008006" key="3">
    <source>
        <dbReference type="Google" id="ProtNLM"/>
    </source>
</evidence>
<keyword evidence="2" id="KW-1185">Reference proteome</keyword>
<dbReference type="InterPro" id="IPR038512">
    <property type="entry name" value="GpU-like_sf"/>
</dbReference>